<dbReference type="AlphaFoldDB" id="A0A0D7K7T0"/>
<dbReference type="PANTHER" id="PTHR34631">
    <property type="match status" value="1"/>
</dbReference>
<reference evidence="2 3" key="1">
    <citation type="submission" date="2014-12" db="EMBL/GenBank/DDBJ databases">
        <title>Isolation of bacteria from lake water.</title>
        <authorList>
            <person name="Sheng K.-Y."/>
            <person name="Chin P.-S."/>
            <person name="Chan K.-G."/>
            <person name="Tan G.S."/>
        </authorList>
    </citation>
    <scope>NUCLEOTIDE SEQUENCE [LARGE SCALE GENOMIC DNA]</scope>
    <source>
        <strain evidence="2 3">KY4</strain>
    </source>
</reference>
<feature type="domain" description="Transposase DDE" evidence="1">
    <location>
        <begin position="25"/>
        <end position="132"/>
    </location>
</feature>
<evidence type="ECO:0000313" key="2">
    <source>
        <dbReference type="EMBL" id="KJA10375.1"/>
    </source>
</evidence>
<organism evidence="2 3">
    <name type="scientific">Acidovorax temperans</name>
    <dbReference type="NCBI Taxonomy" id="80878"/>
    <lineage>
        <taxon>Bacteria</taxon>
        <taxon>Pseudomonadati</taxon>
        <taxon>Pseudomonadota</taxon>
        <taxon>Betaproteobacteria</taxon>
        <taxon>Burkholderiales</taxon>
        <taxon>Comamonadaceae</taxon>
        <taxon>Acidovorax</taxon>
    </lineage>
</organism>
<dbReference type="OrthoDB" id="8451553at2"/>
<dbReference type="Pfam" id="PF13737">
    <property type="entry name" value="DDE_Tnp_1_5"/>
    <property type="match status" value="1"/>
</dbReference>
<proteinExistence type="predicted"/>
<dbReference type="InterPro" id="IPR053520">
    <property type="entry name" value="Transposase_Tn903"/>
</dbReference>
<dbReference type="InterPro" id="IPR053172">
    <property type="entry name" value="Tn903_transposase"/>
</dbReference>
<dbReference type="EMBL" id="JXYQ01000035">
    <property type="protein sequence ID" value="KJA10375.1"/>
    <property type="molecule type" value="Genomic_DNA"/>
</dbReference>
<dbReference type="GeneID" id="34231486"/>
<dbReference type="Proteomes" id="UP000032566">
    <property type="component" value="Unassembled WGS sequence"/>
</dbReference>
<dbReference type="NCBIfam" id="NF033579">
    <property type="entry name" value="transpos_IS5_2"/>
    <property type="match status" value="1"/>
</dbReference>
<name>A0A0D7K7T0_9BURK</name>
<protein>
    <submittedName>
        <fullName evidence="2">Transposase</fullName>
    </submittedName>
</protein>
<dbReference type="PATRIC" id="fig|80878.5.peg.1967"/>
<gene>
    <name evidence="2" type="ORF">RP29_11445</name>
</gene>
<dbReference type="InterPro" id="IPR025668">
    <property type="entry name" value="Tnp_DDE_dom"/>
</dbReference>
<dbReference type="RefSeq" id="WP_044398522.1">
    <property type="nucleotide sequence ID" value="NZ_JXYQ01000035.1"/>
</dbReference>
<accession>A0A0D7K7T0</accession>
<dbReference type="STRING" id="80878.RP29_11445"/>
<dbReference type="PANTHER" id="PTHR34631:SF3">
    <property type="entry name" value="ISSOD12 TRANSPOSASE TNPA_ISSOD12"/>
    <property type="match status" value="1"/>
</dbReference>
<evidence type="ECO:0000313" key="3">
    <source>
        <dbReference type="Proteomes" id="UP000032566"/>
    </source>
</evidence>
<keyword evidence="3" id="KW-1185">Reference proteome</keyword>
<evidence type="ECO:0000259" key="1">
    <source>
        <dbReference type="Pfam" id="PF13737"/>
    </source>
</evidence>
<comment type="caution">
    <text evidence="2">The sequence shown here is derived from an EMBL/GenBank/DDBJ whole genome shotgun (WGS) entry which is preliminary data.</text>
</comment>
<sequence>MNEPQGPKTRYKTTNWAAYNAALKVRGALTIWLDKDMQWYAPASGKRGRQQTFTDAAIQFCLSIKCLFGLALRQSLGLIQSLLRLAGLNWRVPDFSTISRRQRTLQVQLPYQRSATALDLLVDSTGIKFLGEGEWKRKKHGAEYRRQWRKVHLGIDAHTLEIRAIEVTDNSVGDAPMLPELLAQIPLDEPVASVGGDGAYDTKGCHAAIAQRGAQAVIPPRKNARPWRQTLEGAGGRNEALRACQRLGRRIWKKWSGYHRRSLVETKMHCFKRLGERVMARTFERQVTELHVRVALLNRFTQLGRPATVPVPAVA</sequence>